<reference evidence="1" key="1">
    <citation type="submission" date="2019-11" db="EMBL/GenBank/DDBJ databases">
        <title>Nori genome reveals adaptations in red seaweeds to the harsh intertidal environment.</title>
        <authorList>
            <person name="Wang D."/>
            <person name="Mao Y."/>
        </authorList>
    </citation>
    <scope>NUCLEOTIDE SEQUENCE</scope>
    <source>
        <tissue evidence="1">Gametophyte</tissue>
    </source>
</reference>
<sequence length="274" mass="27248">MAVFDTPAAGLAALLGGGRCCGHAATAAAAVVDALRAGAWALGAPAAAVAAALSLGGGGFWVLPAALPAAVAAAARAELAAIPGRYRHPIFNTTAVAAIRAAGRSGDRRRQQAALAAENLAALGAVPGLRAAVAALDGLGVVLDGLWGGGRRYRPVFPVALVSEPAAAQQLPHADACPMEMVGDPPAVVGGLLAVEDGTRLVAWPAAHGVLLAGGEADPRARRVVGVPTGGALLFRGDAVHCGAANPGRRRHVRLHTCVSLFLFLWSLVAAGGR</sequence>
<proteinExistence type="predicted"/>
<comment type="caution">
    <text evidence="1">The sequence shown here is derived from an EMBL/GenBank/DDBJ whole genome shotgun (WGS) entry which is preliminary data.</text>
</comment>
<dbReference type="EMBL" id="CM020619">
    <property type="protein sequence ID" value="KAK1865958.1"/>
    <property type="molecule type" value="Genomic_DNA"/>
</dbReference>
<evidence type="ECO:0000313" key="2">
    <source>
        <dbReference type="Proteomes" id="UP000798662"/>
    </source>
</evidence>
<evidence type="ECO:0000313" key="1">
    <source>
        <dbReference type="EMBL" id="KAK1865958.1"/>
    </source>
</evidence>
<keyword evidence="2" id="KW-1185">Reference proteome</keyword>
<dbReference type="Proteomes" id="UP000798662">
    <property type="component" value="Chromosome 2"/>
</dbReference>
<gene>
    <name evidence="1" type="ORF">I4F81_008479</name>
</gene>
<name>A0ACC3C7B2_PYRYE</name>
<accession>A0ACC3C7B2</accession>
<organism evidence="1 2">
    <name type="scientific">Pyropia yezoensis</name>
    <name type="common">Susabi-nori</name>
    <name type="synonym">Porphyra yezoensis</name>
    <dbReference type="NCBI Taxonomy" id="2788"/>
    <lineage>
        <taxon>Eukaryota</taxon>
        <taxon>Rhodophyta</taxon>
        <taxon>Bangiophyceae</taxon>
        <taxon>Bangiales</taxon>
        <taxon>Bangiaceae</taxon>
        <taxon>Pyropia</taxon>
    </lineage>
</organism>
<protein>
    <submittedName>
        <fullName evidence="1">Uncharacterized protein</fullName>
    </submittedName>
</protein>